<sequence>MAPYACEIKNDFGDVVMSQPITPSSASGSEISQTALMVADQQTKMQDISKSNLKTEKPRETQAETSSEISHGSVKDKKARLAFLIHQQNLAI</sequence>
<evidence type="ECO:0000313" key="3">
    <source>
        <dbReference type="Proteomes" id="UP001209854"/>
    </source>
</evidence>
<gene>
    <name evidence="2" type="ORF">NX722_22375</name>
</gene>
<accession>A0ABT3N123</accession>
<dbReference type="EMBL" id="JAPFCC010000001">
    <property type="protein sequence ID" value="MCW7555324.1"/>
    <property type="molecule type" value="Genomic_DNA"/>
</dbReference>
<evidence type="ECO:0000256" key="1">
    <source>
        <dbReference type="SAM" id="MobiDB-lite"/>
    </source>
</evidence>
<organism evidence="2 3">
    <name type="scientific">Endozoicomonas gorgoniicola</name>
    <dbReference type="NCBI Taxonomy" id="1234144"/>
    <lineage>
        <taxon>Bacteria</taxon>
        <taxon>Pseudomonadati</taxon>
        <taxon>Pseudomonadota</taxon>
        <taxon>Gammaproteobacteria</taxon>
        <taxon>Oceanospirillales</taxon>
        <taxon>Endozoicomonadaceae</taxon>
        <taxon>Endozoicomonas</taxon>
    </lineage>
</organism>
<name>A0ABT3N123_9GAMM</name>
<feature type="region of interest" description="Disordered" evidence="1">
    <location>
        <begin position="43"/>
        <end position="72"/>
    </location>
</feature>
<feature type="compositionally biased region" description="Polar residues" evidence="1">
    <location>
        <begin position="43"/>
        <end position="52"/>
    </location>
</feature>
<protein>
    <submittedName>
        <fullName evidence="2">Uncharacterized protein</fullName>
    </submittedName>
</protein>
<comment type="caution">
    <text evidence="2">The sequence shown here is derived from an EMBL/GenBank/DDBJ whole genome shotgun (WGS) entry which is preliminary data.</text>
</comment>
<evidence type="ECO:0000313" key="2">
    <source>
        <dbReference type="EMBL" id="MCW7555324.1"/>
    </source>
</evidence>
<keyword evidence="3" id="KW-1185">Reference proteome</keyword>
<feature type="compositionally biased region" description="Basic and acidic residues" evidence="1">
    <location>
        <begin position="53"/>
        <end position="62"/>
    </location>
</feature>
<dbReference type="RefSeq" id="WP_262565091.1">
    <property type="nucleotide sequence ID" value="NZ_JAPFCC010000001.1"/>
</dbReference>
<reference evidence="2 3" key="1">
    <citation type="submission" date="2022-10" db="EMBL/GenBank/DDBJ databases">
        <title>High-quality genome sequences of two octocoral-associated bacteria, Endozoicomonas euniceicola EF212 and Endozoicomonas gorgoniicola PS125.</title>
        <authorList>
            <person name="Chiou Y.-J."/>
            <person name="Chen Y.-H."/>
        </authorList>
    </citation>
    <scope>NUCLEOTIDE SEQUENCE [LARGE SCALE GENOMIC DNA]</scope>
    <source>
        <strain evidence="2 3">PS125</strain>
    </source>
</reference>
<proteinExistence type="predicted"/>
<dbReference type="Proteomes" id="UP001209854">
    <property type="component" value="Unassembled WGS sequence"/>
</dbReference>